<evidence type="ECO:0000256" key="4">
    <source>
        <dbReference type="ARBA" id="ARBA00023239"/>
    </source>
</evidence>
<evidence type="ECO:0000256" key="1">
    <source>
        <dbReference type="ARBA" id="ARBA00005495"/>
    </source>
</evidence>
<comment type="similarity">
    <text evidence="1">Belongs to the Gfa family.</text>
</comment>
<dbReference type="AlphaFoldDB" id="G9NI01"/>
<dbReference type="InterPro" id="IPR011057">
    <property type="entry name" value="Mss4-like_sf"/>
</dbReference>
<dbReference type="GO" id="GO:0046872">
    <property type="term" value="F:metal ion binding"/>
    <property type="evidence" value="ECO:0007669"/>
    <property type="project" value="UniProtKB-KW"/>
</dbReference>
<dbReference type="Proteomes" id="UP000005426">
    <property type="component" value="Unassembled WGS sequence"/>
</dbReference>
<dbReference type="GO" id="GO:0016846">
    <property type="term" value="F:carbon-sulfur lyase activity"/>
    <property type="evidence" value="ECO:0007669"/>
    <property type="project" value="InterPro"/>
</dbReference>
<dbReference type="PANTHER" id="PTHR33337:SF40">
    <property type="entry name" value="CENP-V_GFA DOMAIN-CONTAINING PROTEIN-RELATED"/>
    <property type="match status" value="1"/>
</dbReference>
<feature type="non-terminal residue" evidence="6">
    <location>
        <position position="104"/>
    </location>
</feature>
<dbReference type="InterPro" id="IPR006913">
    <property type="entry name" value="CENP-V/GFA"/>
</dbReference>
<comment type="caution">
    <text evidence="6">The sequence shown here is derived from an EMBL/GenBank/DDBJ whole genome shotgun (WGS) entry which is preliminary data.</text>
</comment>
<feature type="domain" description="CENP-V/GFA" evidence="5">
    <location>
        <begin position="4"/>
        <end position="104"/>
    </location>
</feature>
<dbReference type="STRING" id="452589.G9NI01"/>
<dbReference type="HOGENOM" id="CLU_055491_3_3_1"/>
<evidence type="ECO:0000313" key="7">
    <source>
        <dbReference type="Proteomes" id="UP000005426"/>
    </source>
</evidence>
<evidence type="ECO:0000313" key="6">
    <source>
        <dbReference type="EMBL" id="EHK49420.1"/>
    </source>
</evidence>
<dbReference type="Gene3D" id="3.90.1590.10">
    <property type="entry name" value="glutathione-dependent formaldehyde- activating enzyme (gfa)"/>
    <property type="match status" value="1"/>
</dbReference>
<dbReference type="OrthoDB" id="9985472at2759"/>
<name>G9NI01_HYPAI</name>
<dbReference type="eggNOG" id="ENOG502RUFJ">
    <property type="taxonomic scope" value="Eukaryota"/>
</dbReference>
<sequence>MASYTGTCNCGSVTVTLATAPSMIYACHCLNCRRAGGRMGNFDFTVSYSTDNEIAFSMNYILGEDEVTVHDSKNSRKQYVDTNTTSKATVKRTFCQNCGSPLYS</sequence>
<evidence type="ECO:0000256" key="3">
    <source>
        <dbReference type="ARBA" id="ARBA00022833"/>
    </source>
</evidence>
<dbReference type="PROSITE" id="PS51891">
    <property type="entry name" value="CENP_V_GFA"/>
    <property type="match status" value="1"/>
</dbReference>
<keyword evidence="7" id="KW-1185">Reference proteome</keyword>
<dbReference type="OMA" id="MAEGRCN"/>
<evidence type="ECO:0000259" key="5">
    <source>
        <dbReference type="PROSITE" id="PS51891"/>
    </source>
</evidence>
<gene>
    <name evidence="6" type="ORF">TRIATDRAFT_314988</name>
</gene>
<proteinExistence type="inferred from homology"/>
<keyword evidence="4" id="KW-0456">Lyase</keyword>
<protein>
    <recommendedName>
        <fullName evidence="5">CENP-V/GFA domain-containing protein</fullName>
    </recommendedName>
</protein>
<reference evidence="6 7" key="1">
    <citation type="journal article" date="2011" name="Genome Biol.">
        <title>Comparative genome sequence analysis underscores mycoparasitism as the ancestral life style of Trichoderma.</title>
        <authorList>
            <person name="Kubicek C.P."/>
            <person name="Herrera-Estrella A."/>
            <person name="Seidl-Seiboth V."/>
            <person name="Martinez D.A."/>
            <person name="Druzhinina I.S."/>
            <person name="Thon M."/>
            <person name="Zeilinger S."/>
            <person name="Casas-Flores S."/>
            <person name="Horwitz B.A."/>
            <person name="Mukherjee P.K."/>
            <person name="Mukherjee M."/>
            <person name="Kredics L."/>
            <person name="Alcaraz L.D."/>
            <person name="Aerts A."/>
            <person name="Antal Z."/>
            <person name="Atanasova L."/>
            <person name="Cervantes-Badillo M.G."/>
            <person name="Challacombe J."/>
            <person name="Chertkov O."/>
            <person name="McCluskey K."/>
            <person name="Coulpier F."/>
            <person name="Deshpande N."/>
            <person name="von Doehren H."/>
            <person name="Ebbole D.J."/>
            <person name="Esquivel-Naranjo E.U."/>
            <person name="Fekete E."/>
            <person name="Flipphi M."/>
            <person name="Glaser F."/>
            <person name="Gomez-Rodriguez E.Y."/>
            <person name="Gruber S."/>
            <person name="Han C."/>
            <person name="Henrissat B."/>
            <person name="Hermosa R."/>
            <person name="Hernandez-Onate M."/>
            <person name="Karaffa L."/>
            <person name="Kosti I."/>
            <person name="Le Crom S."/>
            <person name="Lindquist E."/>
            <person name="Lucas S."/>
            <person name="Luebeck M."/>
            <person name="Luebeck P.S."/>
            <person name="Margeot A."/>
            <person name="Metz B."/>
            <person name="Misra M."/>
            <person name="Nevalainen H."/>
            <person name="Omann M."/>
            <person name="Packer N."/>
            <person name="Perrone G."/>
            <person name="Uresti-Rivera E.E."/>
            <person name="Salamov A."/>
            <person name="Schmoll M."/>
            <person name="Seiboth B."/>
            <person name="Shapiro H."/>
            <person name="Sukno S."/>
            <person name="Tamayo-Ramos J.A."/>
            <person name="Tisch D."/>
            <person name="Wiest A."/>
            <person name="Wilkinson H.H."/>
            <person name="Zhang M."/>
            <person name="Coutinho P.M."/>
            <person name="Kenerley C.M."/>
            <person name="Monte E."/>
            <person name="Baker S.E."/>
            <person name="Grigoriev I.V."/>
        </authorList>
    </citation>
    <scope>NUCLEOTIDE SEQUENCE [LARGE SCALE GENOMIC DNA]</scope>
    <source>
        <strain evidence="7">ATCC 20476 / IMI 206040</strain>
    </source>
</reference>
<dbReference type="PANTHER" id="PTHR33337">
    <property type="entry name" value="GFA DOMAIN-CONTAINING PROTEIN"/>
    <property type="match status" value="1"/>
</dbReference>
<organism evidence="6 7">
    <name type="scientific">Hypocrea atroviridis (strain ATCC 20476 / IMI 206040)</name>
    <name type="common">Trichoderma atroviride</name>
    <dbReference type="NCBI Taxonomy" id="452589"/>
    <lineage>
        <taxon>Eukaryota</taxon>
        <taxon>Fungi</taxon>
        <taxon>Dikarya</taxon>
        <taxon>Ascomycota</taxon>
        <taxon>Pezizomycotina</taxon>
        <taxon>Sordariomycetes</taxon>
        <taxon>Hypocreomycetidae</taxon>
        <taxon>Hypocreales</taxon>
        <taxon>Hypocreaceae</taxon>
        <taxon>Trichoderma</taxon>
    </lineage>
</organism>
<evidence type="ECO:0000256" key="2">
    <source>
        <dbReference type="ARBA" id="ARBA00022723"/>
    </source>
</evidence>
<dbReference type="Pfam" id="PF04828">
    <property type="entry name" value="GFA"/>
    <property type="match status" value="1"/>
</dbReference>
<dbReference type="SUPFAM" id="SSF51316">
    <property type="entry name" value="Mss4-like"/>
    <property type="match status" value="1"/>
</dbReference>
<dbReference type="EMBL" id="ABDG02000016">
    <property type="protein sequence ID" value="EHK49420.1"/>
    <property type="molecule type" value="Genomic_DNA"/>
</dbReference>
<accession>G9NI01</accession>
<keyword evidence="2" id="KW-0479">Metal-binding</keyword>
<keyword evidence="3" id="KW-0862">Zinc</keyword>